<organism evidence="2 3">
    <name type="scientific">Phytophthora nicotianae P1569</name>
    <dbReference type="NCBI Taxonomy" id="1317065"/>
    <lineage>
        <taxon>Eukaryota</taxon>
        <taxon>Sar</taxon>
        <taxon>Stramenopiles</taxon>
        <taxon>Oomycota</taxon>
        <taxon>Peronosporomycetes</taxon>
        <taxon>Peronosporales</taxon>
        <taxon>Peronosporaceae</taxon>
        <taxon>Phytophthora</taxon>
    </lineage>
</organism>
<dbReference type="AlphaFoldDB" id="V9F8B5"/>
<feature type="signal peptide" evidence="1">
    <location>
        <begin position="1"/>
        <end position="23"/>
    </location>
</feature>
<protein>
    <submittedName>
        <fullName evidence="2">Uncharacterized protein</fullName>
    </submittedName>
</protein>
<name>V9F8B5_PHYNI</name>
<evidence type="ECO:0000256" key="1">
    <source>
        <dbReference type="SAM" id="SignalP"/>
    </source>
</evidence>
<comment type="caution">
    <text evidence="2">The sequence shown here is derived from an EMBL/GenBank/DDBJ whole genome shotgun (WGS) entry which is preliminary data.</text>
</comment>
<proteinExistence type="predicted"/>
<accession>V9F8B5</accession>
<keyword evidence="3" id="KW-1185">Reference proteome</keyword>
<dbReference type="EMBL" id="ANIZ01001478">
    <property type="protein sequence ID" value="ETI46978.1"/>
    <property type="molecule type" value="Genomic_DNA"/>
</dbReference>
<evidence type="ECO:0000313" key="2">
    <source>
        <dbReference type="EMBL" id="ETI46978.1"/>
    </source>
</evidence>
<dbReference type="HOGENOM" id="CLU_1520750_0_0_1"/>
<sequence>MKLSRSRAFIACTSLLLATASSSTNMTAVKTYDVDSCTGAPLQVVFTPTEDCSSINRNAECSLEAKDLGIFASGSCTDDPRAFSAATFGDFPYVVVELHTPDTNCAKLEGVAAYRVDSECHPTIDTSTSFQADWDGVTPSFKLFADSLCSSFPLFDFELDVDSGECVGGSMKLFAVAAPN</sequence>
<dbReference type="eggNOG" id="ENOG502REP9">
    <property type="taxonomic scope" value="Eukaryota"/>
</dbReference>
<feature type="chain" id="PRO_5004774894" evidence="1">
    <location>
        <begin position="24"/>
        <end position="180"/>
    </location>
</feature>
<keyword evidence="1" id="KW-0732">Signal</keyword>
<dbReference type="Proteomes" id="UP000018721">
    <property type="component" value="Unassembled WGS sequence"/>
</dbReference>
<reference evidence="2 3" key="1">
    <citation type="submission" date="2013-11" db="EMBL/GenBank/DDBJ databases">
        <title>The Genome Sequence of Phytophthora parasitica P1569.</title>
        <authorList>
            <consortium name="The Broad Institute Genomics Platform"/>
            <person name="Russ C."/>
            <person name="Tyler B."/>
            <person name="Panabieres F."/>
            <person name="Shan W."/>
            <person name="Tripathy S."/>
            <person name="Grunwald N."/>
            <person name="Machado M."/>
            <person name="Johnson C.S."/>
            <person name="Arredondo F."/>
            <person name="Hong C."/>
            <person name="Coffey M."/>
            <person name="Young S.K."/>
            <person name="Zeng Q."/>
            <person name="Gargeya S."/>
            <person name="Fitzgerald M."/>
            <person name="Abouelleil A."/>
            <person name="Alvarado L."/>
            <person name="Chapman S.B."/>
            <person name="Gainer-Dewar J."/>
            <person name="Goldberg J."/>
            <person name="Griggs A."/>
            <person name="Gujja S."/>
            <person name="Hansen M."/>
            <person name="Howarth C."/>
            <person name="Imamovic A."/>
            <person name="Ireland A."/>
            <person name="Larimer J."/>
            <person name="McCowan C."/>
            <person name="Murphy C."/>
            <person name="Pearson M."/>
            <person name="Poon T.W."/>
            <person name="Priest M."/>
            <person name="Roberts A."/>
            <person name="Saif S."/>
            <person name="Shea T."/>
            <person name="Sykes S."/>
            <person name="Wortman J."/>
            <person name="Nusbaum C."/>
            <person name="Birren B."/>
        </authorList>
    </citation>
    <scope>NUCLEOTIDE SEQUENCE [LARGE SCALE GENOMIC DNA]</scope>
    <source>
        <strain evidence="2 3">P1569</strain>
    </source>
</reference>
<evidence type="ECO:0000313" key="3">
    <source>
        <dbReference type="Proteomes" id="UP000018721"/>
    </source>
</evidence>
<gene>
    <name evidence="2" type="ORF">F443_08708</name>
</gene>